<sequence length="283" mass="31222">MSQTENIALQKKGHKGLRRLFYALLFLGMLLPSISTASAQKKGKNGAKKDSFVLVLDAGHGGKDTGAVGNGGREKDINLKVALATGEIIKKRYPEVKVLYTRSDDTFIGLQQRANFANRNKANLFMSVHTNSAQSSSAAGTETYVLGLWRTEDNLRVAMKENESILLEDNYERTYQGFDPSSSESYIMFEMMQNVHQDKSIRLAQAVQGKLAKLPTSDRGVRQAGFLVIRETAMPSILIEVGFISNKKEAEFLLSSDGQNRLAQAIADGFASYYEAYNKSSSL</sequence>
<comment type="caution">
    <text evidence="5">The sequence shown here is derived from an EMBL/GenBank/DDBJ whole genome shotgun (WGS) entry which is preliminary data.</text>
</comment>
<keyword evidence="6" id="KW-1185">Reference proteome</keyword>
<dbReference type="eggNOG" id="COG0860">
    <property type="taxonomic scope" value="Bacteria"/>
</dbReference>
<comment type="catalytic activity">
    <reaction evidence="1">
        <text>Hydrolyzes the link between N-acetylmuramoyl residues and L-amino acid residues in certain cell-wall glycopeptides.</text>
        <dbReference type="EC" id="3.5.1.28"/>
    </reaction>
</comment>
<proteinExistence type="predicted"/>
<dbReference type="InterPro" id="IPR002508">
    <property type="entry name" value="MurNAc-LAA_cat"/>
</dbReference>
<dbReference type="STRING" id="553175.POREN0001_0560"/>
<dbReference type="GO" id="GO:0009253">
    <property type="term" value="P:peptidoglycan catabolic process"/>
    <property type="evidence" value="ECO:0007669"/>
    <property type="project" value="InterPro"/>
</dbReference>
<dbReference type="InterPro" id="IPR050695">
    <property type="entry name" value="N-acetylmuramoyl_amidase_3"/>
</dbReference>
<evidence type="ECO:0000313" key="6">
    <source>
        <dbReference type="Proteomes" id="UP000004295"/>
    </source>
</evidence>
<dbReference type="EC" id="3.5.1.28" evidence="2"/>
<feature type="domain" description="MurNAc-LAA" evidence="4">
    <location>
        <begin position="114"/>
        <end position="271"/>
    </location>
</feature>
<dbReference type="FunFam" id="3.40.630.40:FF:000005">
    <property type="entry name" value="N-acetylmuramoyl-L-alanine amidase (AmiA)"/>
    <property type="match status" value="1"/>
</dbReference>
<evidence type="ECO:0000313" key="5">
    <source>
        <dbReference type="EMBL" id="EEN83378.1"/>
    </source>
</evidence>
<keyword evidence="3 5" id="KW-0378">Hydrolase</keyword>
<organism evidence="5 6">
    <name type="scientific">Porphyromonas endodontalis (strain ATCC 35406 / DSM 24491 / JCM 8526 / CCUG 16442 / BCRC 14492 / NCTC 13058 / HG 370)</name>
    <name type="common">Bacteroides endodontalis</name>
    <dbReference type="NCBI Taxonomy" id="553175"/>
    <lineage>
        <taxon>Bacteria</taxon>
        <taxon>Pseudomonadati</taxon>
        <taxon>Bacteroidota</taxon>
        <taxon>Bacteroidia</taxon>
        <taxon>Bacteroidales</taxon>
        <taxon>Porphyromonadaceae</taxon>
        <taxon>Porphyromonas</taxon>
    </lineage>
</organism>
<protein>
    <recommendedName>
        <fullName evidence="2">N-acetylmuramoyl-L-alanine amidase</fullName>
        <ecNumber evidence="2">3.5.1.28</ecNumber>
    </recommendedName>
</protein>
<dbReference type="Pfam" id="PF01520">
    <property type="entry name" value="Amidase_3"/>
    <property type="match status" value="1"/>
</dbReference>
<dbReference type="SUPFAM" id="SSF53187">
    <property type="entry name" value="Zn-dependent exopeptidases"/>
    <property type="match status" value="1"/>
</dbReference>
<evidence type="ECO:0000256" key="1">
    <source>
        <dbReference type="ARBA" id="ARBA00001561"/>
    </source>
</evidence>
<evidence type="ECO:0000256" key="2">
    <source>
        <dbReference type="ARBA" id="ARBA00011901"/>
    </source>
</evidence>
<dbReference type="GeneID" id="93364979"/>
<dbReference type="EMBL" id="ACNN01000007">
    <property type="protein sequence ID" value="EEN83378.1"/>
    <property type="molecule type" value="Genomic_DNA"/>
</dbReference>
<reference evidence="5 6" key="1">
    <citation type="submission" date="2009-04" db="EMBL/GenBank/DDBJ databases">
        <authorList>
            <person name="Sebastian Y."/>
            <person name="Madupu R."/>
            <person name="Durkin A.S."/>
            <person name="Torralba M."/>
            <person name="Methe B."/>
            <person name="Sutton G.G."/>
            <person name="Strausberg R.L."/>
            <person name="Nelson K.E."/>
        </authorList>
    </citation>
    <scope>NUCLEOTIDE SEQUENCE [LARGE SCALE GENOMIC DNA]</scope>
    <source>
        <strain evidence="6">ATCC 35406 / BCRC 14492 / JCM 8526 / NCTC 13058 / HG 370</strain>
    </source>
</reference>
<evidence type="ECO:0000259" key="4">
    <source>
        <dbReference type="SMART" id="SM00646"/>
    </source>
</evidence>
<dbReference type="AlphaFoldDB" id="C3J8P1"/>
<accession>C3J8P1</accession>
<dbReference type="PANTHER" id="PTHR30404:SF0">
    <property type="entry name" value="N-ACETYLMURAMOYL-L-ALANINE AMIDASE AMIC"/>
    <property type="match status" value="1"/>
</dbReference>
<dbReference type="Proteomes" id="UP000004295">
    <property type="component" value="Unassembled WGS sequence"/>
</dbReference>
<dbReference type="GO" id="GO:0030288">
    <property type="term" value="C:outer membrane-bounded periplasmic space"/>
    <property type="evidence" value="ECO:0007669"/>
    <property type="project" value="TreeGrafter"/>
</dbReference>
<dbReference type="Gene3D" id="3.40.630.40">
    <property type="entry name" value="Zn-dependent exopeptidases"/>
    <property type="match status" value="1"/>
</dbReference>
<dbReference type="CDD" id="cd02696">
    <property type="entry name" value="MurNAc-LAA"/>
    <property type="match status" value="1"/>
</dbReference>
<dbReference type="SMART" id="SM00646">
    <property type="entry name" value="Ami_3"/>
    <property type="match status" value="1"/>
</dbReference>
<evidence type="ECO:0000256" key="3">
    <source>
        <dbReference type="ARBA" id="ARBA00022801"/>
    </source>
</evidence>
<dbReference type="RefSeq" id="WP_004332405.1">
    <property type="nucleotide sequence ID" value="NZ_ACNN01000007.1"/>
</dbReference>
<gene>
    <name evidence="5" type="ORF">POREN0001_0560</name>
</gene>
<name>C3J8P1_POREA</name>
<dbReference type="PANTHER" id="PTHR30404">
    <property type="entry name" value="N-ACETYLMURAMOYL-L-ALANINE AMIDASE"/>
    <property type="match status" value="1"/>
</dbReference>
<dbReference type="GO" id="GO:0008745">
    <property type="term" value="F:N-acetylmuramoyl-L-alanine amidase activity"/>
    <property type="evidence" value="ECO:0007669"/>
    <property type="project" value="UniProtKB-EC"/>
</dbReference>